<sequence length="491" mass="54131">MSRKWTPERFITLRRIRISICVAAVFLVSILAFAIGAHKTVALEINGERKEVTTYAMSVDRLLQEQNVDIKTHDAVTSTSTELLADHAQVTVKKAYQAYVDIDGKQVPFWTVANSADQLLHFFEQNEIAATRVQVDIPNVYNKLTGGLIINHDGPVTVIADGKTSIAPNGKLTAASILDSKGIQVGKDDRVNVERDNNETILRVQRVTYGDVTNVTPIAFNTITIQDPNLEPGQQAIRQEGENGERTDTYHVTYVDGQQEDAALTSSTVTKIAVDRIIAIGPDKPKEEPKQDNQGSDNTQSNNNNQSDSSDSKQNTDQNKDESKDNNQPADNTPSDNSGNAGQNNSQNNQQNNQNQNSGSQQQPSQPEQQPTQPEQQPQQPATDPSTAGLWHPSPAQAQAYAAGAAAQYGWTGAQWDALVWLWDHESGWRWWADNPRSDAYGIPQALPGSKMGPGWQDDGAVQINWGLGYIAQRYGSPLQAKAYWLQNNWY</sequence>
<dbReference type="PROSITE" id="PS51109">
    <property type="entry name" value="G5"/>
    <property type="match status" value="1"/>
</dbReference>
<dbReference type="EMBL" id="BMDH01000004">
    <property type="protein sequence ID" value="GGI15021.1"/>
    <property type="molecule type" value="Genomic_DNA"/>
</dbReference>
<feature type="compositionally biased region" description="Polar residues" evidence="2">
    <location>
        <begin position="326"/>
        <end position="336"/>
    </location>
</feature>
<reference evidence="4" key="2">
    <citation type="submission" date="2020-09" db="EMBL/GenBank/DDBJ databases">
        <authorList>
            <person name="Sun Q."/>
            <person name="Sedlacek I."/>
        </authorList>
    </citation>
    <scope>NUCLEOTIDE SEQUENCE</scope>
    <source>
        <strain evidence="4">CCM 8606</strain>
    </source>
</reference>
<dbReference type="RefSeq" id="WP_188355553.1">
    <property type="nucleotide sequence ID" value="NZ_BMDH01000004.1"/>
</dbReference>
<dbReference type="Pfam" id="PF03990">
    <property type="entry name" value="DUF348"/>
    <property type="match status" value="3"/>
</dbReference>
<protein>
    <submittedName>
        <fullName evidence="4">Lytic transglycosylase</fullName>
    </submittedName>
</protein>
<dbReference type="Gene3D" id="1.10.530.10">
    <property type="match status" value="1"/>
</dbReference>
<dbReference type="SMART" id="SM01208">
    <property type="entry name" value="G5"/>
    <property type="match status" value="1"/>
</dbReference>
<dbReference type="InterPro" id="IPR011098">
    <property type="entry name" value="G5_dom"/>
</dbReference>
<keyword evidence="1" id="KW-0732">Signal</keyword>
<proteinExistence type="predicted"/>
<evidence type="ECO:0000256" key="2">
    <source>
        <dbReference type="SAM" id="MobiDB-lite"/>
    </source>
</evidence>
<evidence type="ECO:0000259" key="3">
    <source>
        <dbReference type="PROSITE" id="PS51109"/>
    </source>
</evidence>
<gene>
    <name evidence="4" type="ORF">GCM10007377_13830</name>
</gene>
<comment type="caution">
    <text evidence="4">The sequence shown here is derived from an EMBL/GenBank/DDBJ whole genome shotgun (WGS) entry which is preliminary data.</text>
</comment>
<dbReference type="Gene3D" id="2.20.230.10">
    <property type="entry name" value="Resuscitation-promoting factor rpfb"/>
    <property type="match status" value="1"/>
</dbReference>
<evidence type="ECO:0000313" key="5">
    <source>
        <dbReference type="Proteomes" id="UP000619536"/>
    </source>
</evidence>
<dbReference type="Proteomes" id="UP000619536">
    <property type="component" value="Unassembled WGS sequence"/>
</dbReference>
<evidence type="ECO:0000313" key="4">
    <source>
        <dbReference type="EMBL" id="GGI15021.1"/>
    </source>
</evidence>
<feature type="region of interest" description="Disordered" evidence="2">
    <location>
        <begin position="281"/>
        <end position="393"/>
    </location>
</feature>
<feature type="compositionally biased region" description="Low complexity" evidence="2">
    <location>
        <begin position="292"/>
        <end position="317"/>
    </location>
</feature>
<reference evidence="4" key="1">
    <citation type="journal article" date="2014" name="Int. J. Syst. Evol. Microbiol.">
        <title>Complete genome sequence of Corynebacterium casei LMG S-19264T (=DSM 44701T), isolated from a smear-ripened cheese.</title>
        <authorList>
            <consortium name="US DOE Joint Genome Institute (JGI-PGF)"/>
            <person name="Walter F."/>
            <person name="Albersmeier A."/>
            <person name="Kalinowski J."/>
            <person name="Ruckert C."/>
        </authorList>
    </citation>
    <scope>NUCLEOTIDE SEQUENCE</scope>
    <source>
        <strain evidence="4">CCM 8606</strain>
    </source>
</reference>
<evidence type="ECO:0000256" key="1">
    <source>
        <dbReference type="ARBA" id="ARBA00022729"/>
    </source>
</evidence>
<feature type="domain" description="G5" evidence="3">
    <location>
        <begin position="204"/>
        <end position="284"/>
    </location>
</feature>
<accession>A0A8J3F2Z6</accession>
<dbReference type="Pfam" id="PF07501">
    <property type="entry name" value="G5"/>
    <property type="match status" value="1"/>
</dbReference>
<name>A0A8J3F2Z6_9BIFI</name>
<dbReference type="InterPro" id="IPR007137">
    <property type="entry name" value="DUF348"/>
</dbReference>
<keyword evidence="5" id="KW-1185">Reference proteome</keyword>
<feature type="compositionally biased region" description="Low complexity" evidence="2">
    <location>
        <begin position="337"/>
        <end position="383"/>
    </location>
</feature>
<organism evidence="4 5">
    <name type="scientific">Galliscardovia ingluviei</name>
    <dbReference type="NCBI Taxonomy" id="1769422"/>
    <lineage>
        <taxon>Bacteria</taxon>
        <taxon>Bacillati</taxon>
        <taxon>Actinomycetota</taxon>
        <taxon>Actinomycetes</taxon>
        <taxon>Bifidobacteriales</taxon>
        <taxon>Bifidobacteriaceae</taxon>
        <taxon>Galliscardovia</taxon>
    </lineage>
</organism>
<dbReference type="AlphaFoldDB" id="A0A8J3F2Z6"/>